<sequence>MHYSFLMIFLMIFTLSGNAQTKVDSVLSSISANNKTILANEQFWEAEKLQYKVGLSPYNPKVDYDYLNGSPATAGNQTEFAVTQSFDFPTAYGKKKQLSNDQIAKAELQLAAARQEILLQARNVALELIYRNKLQEELMIRKQNTEKWLSNFQTRLDKGDGNILDVNKAKLQLIQINSEFQENISAINQLNQKLTELNGGISIILTDTDYPQQPEIPSFEAIENEIEAANPVRKYLEQEINVAKSQVVLSRAMSLPRMEAGYRYQSILGQTFQGLHVGMTIPLWENKNTVKVRQASLVSNELNLQEHKNEHFHKILSLYEKYTNLKITLDEYKTLFGSLNNTELLDKSLTLGQISSIEYFLEMGYYYDALRNYLKTERDYHQTVSELYKYKL</sequence>
<evidence type="ECO:0000313" key="3">
    <source>
        <dbReference type="EMBL" id="TXE14850.1"/>
    </source>
</evidence>
<dbReference type="EMBL" id="VORW01000001">
    <property type="protein sequence ID" value="TXE14850.1"/>
    <property type="molecule type" value="Genomic_DNA"/>
</dbReference>
<dbReference type="GO" id="GO:0015562">
    <property type="term" value="F:efflux transmembrane transporter activity"/>
    <property type="evidence" value="ECO:0007669"/>
    <property type="project" value="InterPro"/>
</dbReference>
<dbReference type="SUPFAM" id="SSF56954">
    <property type="entry name" value="Outer membrane efflux proteins (OEP)"/>
    <property type="match status" value="1"/>
</dbReference>
<gene>
    <name evidence="3" type="ORF">ESV85_00635</name>
</gene>
<dbReference type="Gene3D" id="1.20.1600.10">
    <property type="entry name" value="Outer membrane efflux proteins (OEP)"/>
    <property type="match status" value="1"/>
</dbReference>
<evidence type="ECO:0000313" key="4">
    <source>
        <dbReference type="Proteomes" id="UP000321935"/>
    </source>
</evidence>
<dbReference type="AlphaFoldDB" id="A0A5C7B0Z2"/>
<dbReference type="Proteomes" id="UP000321935">
    <property type="component" value="Unassembled WGS sequence"/>
</dbReference>
<proteinExistence type="predicted"/>
<feature type="chain" id="PRO_5022840408" evidence="2">
    <location>
        <begin position="20"/>
        <end position="392"/>
    </location>
</feature>
<dbReference type="PANTHER" id="PTHR30203:SF24">
    <property type="entry name" value="BLR4935 PROTEIN"/>
    <property type="match status" value="1"/>
</dbReference>
<keyword evidence="1" id="KW-0175">Coiled coil</keyword>
<dbReference type="InterPro" id="IPR010131">
    <property type="entry name" value="MdtP/NodT-like"/>
</dbReference>
<evidence type="ECO:0000256" key="2">
    <source>
        <dbReference type="SAM" id="SignalP"/>
    </source>
</evidence>
<dbReference type="OrthoDB" id="712316at2"/>
<protein>
    <submittedName>
        <fullName evidence="3">TolC family protein</fullName>
    </submittedName>
</protein>
<dbReference type="PANTHER" id="PTHR30203">
    <property type="entry name" value="OUTER MEMBRANE CATION EFFLUX PROTEIN"/>
    <property type="match status" value="1"/>
</dbReference>
<evidence type="ECO:0000256" key="1">
    <source>
        <dbReference type="SAM" id="Coils"/>
    </source>
</evidence>
<name>A0A5C7B0Z2_9BACT</name>
<reference evidence="3 4" key="1">
    <citation type="submission" date="2019-08" db="EMBL/GenBank/DDBJ databases">
        <title>Genomes sequence of Algoriphagus aquimarinus ACAM450.</title>
        <authorList>
            <person name="Bowman J.P."/>
        </authorList>
    </citation>
    <scope>NUCLEOTIDE SEQUENCE [LARGE SCALE GENOMIC DNA]</scope>
    <source>
        <strain evidence="3 4">ACAM 450</strain>
    </source>
</reference>
<accession>A0A5C7B0Z2</accession>
<feature type="signal peptide" evidence="2">
    <location>
        <begin position="1"/>
        <end position="19"/>
    </location>
</feature>
<organism evidence="3 4">
    <name type="scientific">Algoriphagus aquimarinus</name>
    <dbReference type="NCBI Taxonomy" id="237018"/>
    <lineage>
        <taxon>Bacteria</taxon>
        <taxon>Pseudomonadati</taxon>
        <taxon>Bacteroidota</taxon>
        <taxon>Cytophagia</taxon>
        <taxon>Cytophagales</taxon>
        <taxon>Cyclobacteriaceae</taxon>
        <taxon>Algoriphagus</taxon>
    </lineage>
</organism>
<keyword evidence="2" id="KW-0732">Signal</keyword>
<comment type="caution">
    <text evidence="3">The sequence shown here is derived from an EMBL/GenBank/DDBJ whole genome shotgun (WGS) entry which is preliminary data.</text>
</comment>
<feature type="coiled-coil region" evidence="1">
    <location>
        <begin position="96"/>
        <end position="123"/>
    </location>
</feature>